<keyword evidence="3" id="KW-1185">Reference proteome</keyword>
<proteinExistence type="predicted"/>
<evidence type="ECO:0000313" key="2">
    <source>
        <dbReference type="EMBL" id="CAI9101824.1"/>
    </source>
</evidence>
<evidence type="ECO:0000256" key="1">
    <source>
        <dbReference type="SAM" id="MobiDB-lite"/>
    </source>
</evidence>
<reference evidence="2" key="1">
    <citation type="submission" date="2023-03" db="EMBL/GenBank/DDBJ databases">
        <authorList>
            <person name="Julca I."/>
        </authorList>
    </citation>
    <scope>NUCLEOTIDE SEQUENCE</scope>
</reference>
<dbReference type="EMBL" id="OX459121">
    <property type="protein sequence ID" value="CAI9101824.1"/>
    <property type="molecule type" value="Genomic_DNA"/>
</dbReference>
<feature type="compositionally biased region" description="Basic and acidic residues" evidence="1">
    <location>
        <begin position="369"/>
        <end position="383"/>
    </location>
</feature>
<sequence>MSNSGETSKIRVSRGKGKISYHYKDIRCPDCGFTEWRGCLHHQYICHPKKARDEATVDDEASAEAAAAAKADVDDEASDKEAAAARAAFVDEALAKASAILKASAAAVAEAEIAASAAADNLAAARLAERLDRERVAALEAVLKKASAVPTVELAAVERVVKVLTAEPPKTEPMEGLTSEEYFVYLERRKEEADKKEAVRTASIKAKFDVGLSESEMPSDTGSEIDKWIKYYKMMHYTRGFGVKWVPDNNLNAPILPCKFREDDNLTIRAEINELIQDCIHWYNSNREQKYRYDGRNVKNVSFEATFYHTKYHITFTAASVDDPNIEKSFVGYCIVREPPPFRCRYGPFSWRPYARSLRLNRGVRISAEDKDQKEDRDRKSDTKAGGVGVGRVEDKVQEEEKDQKEDKDYEGEVEGVDVDDKVKEEEEKDQKEDKDHEGEVEGVDVDDKVKEEEDQKGEGCGRVDLALTAKQINLSVKHNEVRFCLPGDCEPVLTRDKKPCILPCCSPYFSYRKRLGLNSFSEYINKCLKDEATSTSPFNMMMRRT</sequence>
<feature type="compositionally biased region" description="Basic and acidic residues" evidence="1">
    <location>
        <begin position="419"/>
        <end position="456"/>
    </location>
</feature>
<gene>
    <name evidence="2" type="ORF">OLC1_LOCUS11328</name>
</gene>
<evidence type="ECO:0000313" key="3">
    <source>
        <dbReference type="Proteomes" id="UP001161247"/>
    </source>
</evidence>
<dbReference type="Proteomes" id="UP001161247">
    <property type="component" value="Chromosome 4"/>
</dbReference>
<name>A0AAV1D1P0_OLDCO</name>
<accession>A0AAV1D1P0</accession>
<feature type="compositionally biased region" description="Acidic residues" evidence="1">
    <location>
        <begin position="409"/>
        <end position="418"/>
    </location>
</feature>
<protein>
    <submittedName>
        <fullName evidence="2">OLC1v1039240C1</fullName>
    </submittedName>
</protein>
<feature type="region of interest" description="Disordered" evidence="1">
    <location>
        <begin position="369"/>
        <end position="456"/>
    </location>
</feature>
<organism evidence="2 3">
    <name type="scientific">Oldenlandia corymbosa var. corymbosa</name>
    <dbReference type="NCBI Taxonomy" id="529605"/>
    <lineage>
        <taxon>Eukaryota</taxon>
        <taxon>Viridiplantae</taxon>
        <taxon>Streptophyta</taxon>
        <taxon>Embryophyta</taxon>
        <taxon>Tracheophyta</taxon>
        <taxon>Spermatophyta</taxon>
        <taxon>Magnoliopsida</taxon>
        <taxon>eudicotyledons</taxon>
        <taxon>Gunneridae</taxon>
        <taxon>Pentapetalae</taxon>
        <taxon>asterids</taxon>
        <taxon>lamiids</taxon>
        <taxon>Gentianales</taxon>
        <taxon>Rubiaceae</taxon>
        <taxon>Rubioideae</taxon>
        <taxon>Spermacoceae</taxon>
        <taxon>Hedyotis-Oldenlandia complex</taxon>
        <taxon>Oldenlandia</taxon>
    </lineage>
</organism>
<dbReference type="AlphaFoldDB" id="A0AAV1D1P0"/>